<protein>
    <recommendedName>
        <fullName evidence="5">RBR-type E3 ubiquitin transferase</fullName>
        <ecNumber evidence="5">2.3.2.31</ecNumber>
    </recommendedName>
</protein>
<evidence type="ECO:0000256" key="3">
    <source>
        <dbReference type="ARBA" id="ARBA00003976"/>
    </source>
</evidence>
<evidence type="ECO:0000256" key="10">
    <source>
        <dbReference type="ARBA" id="ARBA00022786"/>
    </source>
</evidence>
<evidence type="ECO:0000256" key="2">
    <source>
        <dbReference type="ARBA" id="ARBA00001947"/>
    </source>
</evidence>
<dbReference type="FunFam" id="1.20.120.1750:FF:000018">
    <property type="entry name" value="RBR-type E3 ubiquitin transferase"/>
    <property type="match status" value="1"/>
</dbReference>
<dbReference type="Gene3D" id="1.20.120.1750">
    <property type="match status" value="1"/>
</dbReference>
<comment type="function">
    <text evidence="3">Might act as an E3 ubiquitin-protein ligase, or as part of E3 complex, which accepts ubiquitin from specific E2 ubiquitin-conjugating enzymes and then transfers it to substrates.</text>
</comment>
<comment type="cofactor">
    <cofactor evidence="2">
        <name>Zn(2+)</name>
        <dbReference type="ChEBI" id="CHEBI:29105"/>
    </cofactor>
</comment>
<evidence type="ECO:0000259" key="15">
    <source>
        <dbReference type="PROSITE" id="PS51873"/>
    </source>
</evidence>
<keyword evidence="9 12" id="KW-0863">Zinc-finger</keyword>
<evidence type="ECO:0000313" key="17">
    <source>
        <dbReference type="RefSeq" id="XP_008797375.2"/>
    </source>
</evidence>
<dbReference type="PROSITE" id="PS00518">
    <property type="entry name" value="ZF_RING_1"/>
    <property type="match status" value="3"/>
</dbReference>
<dbReference type="PROSITE" id="PS50089">
    <property type="entry name" value="ZF_RING_2"/>
    <property type="match status" value="2"/>
</dbReference>
<dbReference type="SMART" id="SM00184">
    <property type="entry name" value="RING"/>
    <property type="match status" value="3"/>
</dbReference>
<keyword evidence="6" id="KW-0808">Transferase</keyword>
<accession>A0A8B7CEH8</accession>
<dbReference type="GO" id="GO:0016567">
    <property type="term" value="P:protein ubiquitination"/>
    <property type="evidence" value="ECO:0007669"/>
    <property type="project" value="InterPro"/>
</dbReference>
<feature type="compositionally biased region" description="Low complexity" evidence="13">
    <location>
        <begin position="213"/>
        <end position="227"/>
    </location>
</feature>
<dbReference type="Proteomes" id="UP000228380">
    <property type="component" value="Chromosome 8"/>
</dbReference>
<evidence type="ECO:0000256" key="1">
    <source>
        <dbReference type="ARBA" id="ARBA00001798"/>
    </source>
</evidence>
<dbReference type="PANTHER" id="PTHR11685">
    <property type="entry name" value="RBR FAMILY RING FINGER AND IBR DOMAIN-CONTAINING"/>
    <property type="match status" value="1"/>
</dbReference>
<dbReference type="RefSeq" id="XP_008797375.2">
    <property type="nucleotide sequence ID" value="XM_008799153.4"/>
</dbReference>
<dbReference type="InterPro" id="IPR002867">
    <property type="entry name" value="IBR_dom"/>
</dbReference>
<dbReference type="CDD" id="cd22584">
    <property type="entry name" value="Rcat_RBR_unk"/>
    <property type="match status" value="1"/>
</dbReference>
<gene>
    <name evidence="17" type="primary">LOC103712589</name>
</gene>
<evidence type="ECO:0000259" key="14">
    <source>
        <dbReference type="PROSITE" id="PS50089"/>
    </source>
</evidence>
<evidence type="ECO:0000256" key="4">
    <source>
        <dbReference type="ARBA" id="ARBA00005884"/>
    </source>
</evidence>
<dbReference type="AlphaFoldDB" id="A0A8B7CEH8"/>
<dbReference type="CDD" id="cd22582">
    <property type="entry name" value="BRcat_RBR_unk"/>
    <property type="match status" value="1"/>
</dbReference>
<feature type="domain" description="RING-type" evidence="14">
    <location>
        <begin position="254"/>
        <end position="299"/>
    </location>
</feature>
<evidence type="ECO:0000256" key="9">
    <source>
        <dbReference type="ARBA" id="ARBA00022771"/>
    </source>
</evidence>
<dbReference type="EC" id="2.3.2.31" evidence="5"/>
<feature type="region of interest" description="Disordered" evidence="13">
    <location>
        <begin position="213"/>
        <end position="244"/>
    </location>
</feature>
<comment type="similarity">
    <text evidence="4">Belongs to the RBR family. Ariadne subfamily.</text>
</comment>
<dbReference type="InterPro" id="IPR013083">
    <property type="entry name" value="Znf_RING/FYVE/PHD"/>
</dbReference>
<dbReference type="GO" id="GO:0008270">
    <property type="term" value="F:zinc ion binding"/>
    <property type="evidence" value="ECO:0007669"/>
    <property type="project" value="UniProtKB-KW"/>
</dbReference>
<organism evidence="16 17">
    <name type="scientific">Phoenix dactylifera</name>
    <name type="common">Date palm</name>
    <dbReference type="NCBI Taxonomy" id="42345"/>
    <lineage>
        <taxon>Eukaryota</taxon>
        <taxon>Viridiplantae</taxon>
        <taxon>Streptophyta</taxon>
        <taxon>Embryophyta</taxon>
        <taxon>Tracheophyta</taxon>
        <taxon>Spermatophyta</taxon>
        <taxon>Magnoliopsida</taxon>
        <taxon>Liliopsida</taxon>
        <taxon>Arecaceae</taxon>
        <taxon>Coryphoideae</taxon>
        <taxon>Phoeniceae</taxon>
        <taxon>Phoenix</taxon>
    </lineage>
</organism>
<keyword evidence="7" id="KW-0479">Metal-binding</keyword>
<dbReference type="SUPFAM" id="SSF57850">
    <property type="entry name" value="RING/U-box"/>
    <property type="match status" value="4"/>
</dbReference>
<keyword evidence="8" id="KW-0677">Repeat</keyword>
<evidence type="ECO:0000313" key="16">
    <source>
        <dbReference type="Proteomes" id="UP000228380"/>
    </source>
</evidence>
<evidence type="ECO:0000256" key="12">
    <source>
        <dbReference type="PROSITE-ProRule" id="PRU00175"/>
    </source>
</evidence>
<dbReference type="Pfam" id="PF01485">
    <property type="entry name" value="IBR"/>
    <property type="match status" value="1"/>
</dbReference>
<evidence type="ECO:0000256" key="7">
    <source>
        <dbReference type="ARBA" id="ARBA00022723"/>
    </source>
</evidence>
<dbReference type="PROSITE" id="PS51873">
    <property type="entry name" value="TRIAD"/>
    <property type="match status" value="1"/>
</dbReference>
<dbReference type="KEGG" id="pda:103712589"/>
<dbReference type="Pfam" id="PF26200">
    <property type="entry name" value="Rcat_RNF216"/>
    <property type="match status" value="1"/>
</dbReference>
<dbReference type="GeneID" id="103712589"/>
<evidence type="ECO:0000256" key="11">
    <source>
        <dbReference type="ARBA" id="ARBA00022833"/>
    </source>
</evidence>
<reference evidence="17" key="2">
    <citation type="submission" date="2025-08" db="UniProtKB">
        <authorList>
            <consortium name="RefSeq"/>
        </authorList>
    </citation>
    <scope>IDENTIFICATION</scope>
    <source>
        <tissue evidence="17">Young leaves</tissue>
    </source>
</reference>
<dbReference type="Gene3D" id="3.30.40.10">
    <property type="entry name" value="Zinc/RING finger domain, C3HC4 (zinc finger)"/>
    <property type="match status" value="2"/>
</dbReference>
<keyword evidence="11" id="KW-0862">Zinc</keyword>
<comment type="catalytic activity">
    <reaction evidence="1">
        <text>[E2 ubiquitin-conjugating enzyme]-S-ubiquitinyl-L-cysteine + [acceptor protein]-L-lysine = [E2 ubiquitin-conjugating enzyme]-L-cysteine + [acceptor protein]-N(6)-ubiquitinyl-L-lysine.</text>
        <dbReference type="EC" id="2.3.2.31"/>
    </reaction>
</comment>
<dbReference type="InterPro" id="IPR031127">
    <property type="entry name" value="E3_UB_ligase_RBR"/>
</dbReference>
<reference evidence="16" key="1">
    <citation type="journal article" date="2019" name="Nat. Commun.">
        <title>Genome-wide association mapping of date palm fruit traits.</title>
        <authorList>
            <person name="Hazzouri K.M."/>
            <person name="Gros-Balthazard M."/>
            <person name="Flowers J.M."/>
            <person name="Copetti D."/>
            <person name="Lemansour A."/>
            <person name="Lebrun M."/>
            <person name="Masmoudi K."/>
            <person name="Ferrand S."/>
            <person name="Dhar M.I."/>
            <person name="Fresquez Z.A."/>
            <person name="Rosas U."/>
            <person name="Zhang J."/>
            <person name="Talag J."/>
            <person name="Lee S."/>
            <person name="Kudrna D."/>
            <person name="Powell R.F."/>
            <person name="Leitch I.J."/>
            <person name="Krueger R.R."/>
            <person name="Wing R.A."/>
            <person name="Amiri K.M.A."/>
            <person name="Purugganan M.D."/>
        </authorList>
    </citation>
    <scope>NUCLEOTIDE SEQUENCE [LARGE SCALE GENOMIC DNA]</scope>
    <source>
        <strain evidence="16">cv. Khalas</strain>
    </source>
</reference>
<name>A0A8B7CEH8_PHODC</name>
<dbReference type="InterPro" id="IPR044066">
    <property type="entry name" value="TRIAD_supradom"/>
</dbReference>
<dbReference type="GO" id="GO:0061630">
    <property type="term" value="F:ubiquitin protein ligase activity"/>
    <property type="evidence" value="ECO:0007669"/>
    <property type="project" value="UniProtKB-EC"/>
</dbReference>
<evidence type="ECO:0000256" key="6">
    <source>
        <dbReference type="ARBA" id="ARBA00022679"/>
    </source>
</evidence>
<evidence type="ECO:0000256" key="8">
    <source>
        <dbReference type="ARBA" id="ARBA00022737"/>
    </source>
</evidence>
<feature type="domain" description="RING-type" evidence="15">
    <location>
        <begin position="250"/>
        <end position="464"/>
    </location>
</feature>
<feature type="domain" description="RING-type" evidence="14">
    <location>
        <begin position="88"/>
        <end position="133"/>
    </location>
</feature>
<keyword evidence="10" id="KW-0833">Ubl conjugation pathway</keyword>
<keyword evidence="16" id="KW-1185">Reference proteome</keyword>
<proteinExistence type="inferred from homology"/>
<evidence type="ECO:0000256" key="13">
    <source>
        <dbReference type="SAM" id="MobiDB-lite"/>
    </source>
</evidence>
<dbReference type="FunFam" id="3.30.40.10:FF:000230">
    <property type="entry name" value="RBR-type E3 ubiquitin transferase"/>
    <property type="match status" value="1"/>
</dbReference>
<dbReference type="OrthoDB" id="10009520at2759"/>
<evidence type="ECO:0000256" key="5">
    <source>
        <dbReference type="ARBA" id="ARBA00012251"/>
    </source>
</evidence>
<sequence length="471" mass="52003">MDPVQHDLMDTSVQERREGRLIHRGEGEDSFFSAFDAIDADGLGEALDDDENLAQELQLQEVLMVSTKSTNPHVETGEPLGPSLPCCCVICERPLPSPEVFRAVTCSHALCRACLDQYIEAELQKDVSSVKCPRAGCDLVLEPEPYMGFVRPDVFDRWLDAHQRGDQRKSIVLVEPHPSVEQGEAAIFHVSIQGEFSRRDLLKLANTLLDAAAAPGDGPGNPKGKQPIIESPHPVTEIGQSSSASQDVDSEFYCAICMDPKPLHESFDINGCSHKFCTSCVRLYVTAKVGENSITIGCPDPACKDGNLEPEKCRSILPGEVFDRWGVALCESALGPAKFYCPYKDCSALLLNEGGNGDEQVMTDAECPHCKRVLCARCSVPWHHGINCEQFQQLEEDEKGEGDLMLRQLANTSRWQRCPECKIYVEKIEGCNFMSCRCGHCFCYVCASPMRKDNHYCNNCLGVAEQPHAPA</sequence>
<dbReference type="InterPro" id="IPR017907">
    <property type="entry name" value="Znf_RING_CS"/>
</dbReference>
<dbReference type="SMART" id="SM00647">
    <property type="entry name" value="IBR"/>
    <property type="match status" value="2"/>
</dbReference>
<dbReference type="InterPro" id="IPR001841">
    <property type="entry name" value="Znf_RING"/>
</dbReference>